<dbReference type="eggNOG" id="COG2227">
    <property type="taxonomic scope" value="Bacteria"/>
</dbReference>
<dbReference type="STRING" id="1172190.M947_07925"/>
<comment type="caution">
    <text evidence="2">The sequence shown here is derived from an EMBL/GenBank/DDBJ whole genome shotgun (WGS) entry which is preliminary data.</text>
</comment>
<evidence type="ECO:0000313" key="2">
    <source>
        <dbReference type="EMBL" id="EQB39080.1"/>
    </source>
</evidence>
<proteinExistence type="predicted"/>
<dbReference type="Pfam" id="PF08484">
    <property type="entry name" value="Methyltransf_14"/>
    <property type="match status" value="1"/>
</dbReference>
<dbReference type="PATRIC" id="fig|1172190.3.peg.1530"/>
<dbReference type="InterPro" id="IPR013691">
    <property type="entry name" value="MeTrfase_14"/>
</dbReference>
<dbReference type="OrthoDB" id="7342932at2"/>
<gene>
    <name evidence="2" type="ORF">M947_07925</name>
</gene>
<protein>
    <recommendedName>
        <fullName evidence="1">C-methyltransferase domain-containing protein</fullName>
    </recommendedName>
</protein>
<dbReference type="Gene3D" id="3.40.50.150">
    <property type="entry name" value="Vaccinia Virus protein VP39"/>
    <property type="match status" value="1"/>
</dbReference>
<sequence length="390" mass="43984">MTKHHCRVCGSSLLERLYAPAKQPLAALNLPKSKEKALEAPTYELDFHICLSCSHVYNIAFDYYKIPYEEDSNLMYNSGNDWQLHILDVAKLASSYGLKGKCIVDIGCGDGGFLEALKTIEPDARYIGFEPGIEAQTAKDKGLEIKKDYFLAERDMKHYKPDIIICRHVIEHLSHPKEFVEHISYHASLCEITPIFIAEVPNIQNALNQFRVADYLYEHVSNFTALSFRSLFELSGFDILEFSAMYQEEVVVTAAQVSKNIAIHKSAKHIYNSLLSQKQNVHTTLQALVDNKKTIALWGATGKGASFINSFELSCDKYPIVVDSDERKCGRYVPGTGQLITHSSTLVDKPCDIILITTNWRAKDIAAEIQRRGISYEKILVVENARVKEV</sequence>
<feature type="domain" description="C-methyltransferase" evidence="1">
    <location>
        <begin position="276"/>
        <end position="366"/>
    </location>
</feature>
<dbReference type="SUPFAM" id="SSF53335">
    <property type="entry name" value="S-adenosyl-L-methionine-dependent methyltransferases"/>
    <property type="match status" value="1"/>
</dbReference>
<dbReference type="AlphaFoldDB" id="T0JDK3"/>
<reference evidence="2 3" key="1">
    <citation type="submission" date="2013-07" db="EMBL/GenBank/DDBJ databases">
        <title>Sulfurimonas hongkongensis AST-10 Genome Sequencing.</title>
        <authorList>
            <person name="Cai L."/>
            <person name="Zhang T."/>
        </authorList>
    </citation>
    <scope>NUCLEOTIDE SEQUENCE [LARGE SCALE GENOMIC DNA]</scope>
    <source>
        <strain evidence="2 3">AST-10</strain>
    </source>
</reference>
<evidence type="ECO:0000259" key="1">
    <source>
        <dbReference type="Pfam" id="PF08484"/>
    </source>
</evidence>
<dbReference type="InterPro" id="IPR038576">
    <property type="entry name" value="Methyltransf_Zn-bd_dom_put_sf"/>
</dbReference>
<dbReference type="InterPro" id="IPR029063">
    <property type="entry name" value="SAM-dependent_MTases_sf"/>
</dbReference>
<evidence type="ECO:0000313" key="3">
    <source>
        <dbReference type="Proteomes" id="UP000015520"/>
    </source>
</evidence>
<organism evidence="2 3">
    <name type="scientific">Sulfurimonas hongkongensis</name>
    <dbReference type="NCBI Taxonomy" id="1172190"/>
    <lineage>
        <taxon>Bacteria</taxon>
        <taxon>Pseudomonadati</taxon>
        <taxon>Campylobacterota</taxon>
        <taxon>Epsilonproteobacteria</taxon>
        <taxon>Campylobacterales</taxon>
        <taxon>Sulfurimonadaceae</taxon>
        <taxon>Sulfurimonas</taxon>
    </lineage>
</organism>
<dbReference type="Gene3D" id="3.40.50.720">
    <property type="entry name" value="NAD(P)-binding Rossmann-like Domain"/>
    <property type="match status" value="1"/>
</dbReference>
<dbReference type="RefSeq" id="WP_021287841.1">
    <property type="nucleotide sequence ID" value="NZ_AUPZ01000010.1"/>
</dbReference>
<dbReference type="EMBL" id="AUPZ01000010">
    <property type="protein sequence ID" value="EQB39080.1"/>
    <property type="molecule type" value="Genomic_DNA"/>
</dbReference>
<keyword evidence="3" id="KW-1185">Reference proteome</keyword>
<dbReference type="Gene3D" id="6.20.50.110">
    <property type="entry name" value="Methyltransferase, zinc-binding domain"/>
    <property type="match status" value="1"/>
</dbReference>
<accession>T0JDK3</accession>
<dbReference type="Proteomes" id="UP000015520">
    <property type="component" value="Unassembled WGS sequence"/>
</dbReference>
<dbReference type="CDD" id="cd02440">
    <property type="entry name" value="AdoMet_MTases"/>
    <property type="match status" value="1"/>
</dbReference>
<dbReference type="Pfam" id="PF13489">
    <property type="entry name" value="Methyltransf_23"/>
    <property type="match status" value="1"/>
</dbReference>
<name>T0JDK3_9BACT</name>